<comment type="similarity">
    <text evidence="3 15">Belongs to the glypican family.</text>
</comment>
<accession>A0A3Q2XL54</accession>
<name>A0A3Q2XL54_HIPCM</name>
<keyword evidence="5" id="KW-1003">Cell membrane</keyword>
<dbReference type="GO" id="GO:0005886">
    <property type="term" value="C:plasma membrane"/>
    <property type="evidence" value="ECO:0007669"/>
    <property type="project" value="UniProtKB-SubCell"/>
</dbReference>
<evidence type="ECO:0000256" key="3">
    <source>
        <dbReference type="ARBA" id="ARBA00010260"/>
    </source>
</evidence>
<evidence type="ECO:0000256" key="4">
    <source>
        <dbReference type="ARBA" id="ARBA00014714"/>
    </source>
</evidence>
<dbReference type="AlphaFoldDB" id="A0A3Q2XL54"/>
<evidence type="ECO:0000256" key="15">
    <source>
        <dbReference type="RuleBase" id="RU003518"/>
    </source>
</evidence>
<dbReference type="GO" id="GO:1905475">
    <property type="term" value="P:regulation of protein localization to membrane"/>
    <property type="evidence" value="ECO:0007669"/>
    <property type="project" value="TreeGrafter"/>
</dbReference>
<keyword evidence="18" id="KW-1185">Reference proteome</keyword>
<dbReference type="OMA" id="ECTKALM"/>
<keyword evidence="10 16" id="KW-0472">Membrane</keyword>
<dbReference type="Ensembl" id="ENSHCOT00000006744.1">
    <property type="protein sequence ID" value="ENSHCOP00000004622.1"/>
    <property type="gene ID" value="ENSHCOG00000006094.1"/>
</dbReference>
<keyword evidence="8" id="KW-0732">Signal</keyword>
<dbReference type="PANTHER" id="PTHR10822:SF8">
    <property type="entry name" value="GLYPICAN-1"/>
    <property type="match status" value="1"/>
</dbReference>
<evidence type="ECO:0000256" key="1">
    <source>
        <dbReference type="ARBA" id="ARBA00004239"/>
    </source>
</evidence>
<evidence type="ECO:0000256" key="8">
    <source>
        <dbReference type="ARBA" id="ARBA00022729"/>
    </source>
</evidence>
<sequence>MQVIKVNSAPKKEKERGCGLYLTPTAARRCFSSAKIQQASSPVCILLIPLIILLSDPSLVETAATLPWCPIRQVRFEELPLRPKMQFLPAGYFWTTLVKMLVLTLSLLPSVSGAAGPAPDRSCADLRQFYTGKGFTLAGVPQTETSGEHLRTCPQGPTCCTNSMEENLEGLSARETEALIKEAGRSLQAAFNTLHRSFDTYFTELHSRSERSLQEALSPLGALYSQNTRLYGDLYSDLKQYYRGSALNLDETLSEFWSRLLERTFKSFTPSNVTLSEDYLECVAKQQETLRPFGDVPRDMKAKVIRAFVTARSFVQGLIISGEVVRKVSQVPLSPECVKALVKLVYCPHCHGLASVKPCANYCSNVVKGCLANQADLNPEWQNLIDTMIQVASSFSTEPSLDVVVSSIPAQIFEAVRLLKENVETVSAKVYQTCGTPVEPGTGSPMLFEPKKKKSGSLTASEYKPSPTAGLRLEIQVSDLSSKLREMRQYWLQLPIALCSKLAAGGANKDKCWNGITKARYLPEVMGDGLANQINNPEVELDITKPDMTIRQQIMQLKIMSNRLKNAMDGNDVDFQDASDDISGSGSGMCLSGQCSRSRPGLYSYPQDVNQVRGVATCQSRPCSLLALLLLALLLLLCR</sequence>
<organism evidence="17 18">
    <name type="scientific">Hippocampus comes</name>
    <name type="common">Tiger tail seahorse</name>
    <dbReference type="NCBI Taxonomy" id="109280"/>
    <lineage>
        <taxon>Eukaryota</taxon>
        <taxon>Metazoa</taxon>
        <taxon>Chordata</taxon>
        <taxon>Craniata</taxon>
        <taxon>Vertebrata</taxon>
        <taxon>Euteleostomi</taxon>
        <taxon>Actinopterygii</taxon>
        <taxon>Neopterygii</taxon>
        <taxon>Teleostei</taxon>
        <taxon>Neoteleostei</taxon>
        <taxon>Acanthomorphata</taxon>
        <taxon>Syngnathiaria</taxon>
        <taxon>Syngnathiformes</taxon>
        <taxon>Syngnathoidei</taxon>
        <taxon>Syngnathidae</taxon>
        <taxon>Hippocampus</taxon>
    </lineage>
</organism>
<comment type="function">
    <text evidence="16">Cell surface proteoglycan.</text>
</comment>
<dbReference type="Pfam" id="PF01153">
    <property type="entry name" value="Glypican"/>
    <property type="match status" value="1"/>
</dbReference>
<evidence type="ECO:0000256" key="5">
    <source>
        <dbReference type="ARBA" id="ARBA00022475"/>
    </source>
</evidence>
<dbReference type="PROSITE" id="PS01207">
    <property type="entry name" value="GLYPICAN"/>
    <property type="match status" value="1"/>
</dbReference>
<protein>
    <recommendedName>
        <fullName evidence="4">Glypican-1</fullName>
    </recommendedName>
</protein>
<keyword evidence="9 16" id="KW-0654">Proteoglycan</keyword>
<evidence type="ECO:0000313" key="17">
    <source>
        <dbReference type="Ensembl" id="ENSHCOP00000004622.1"/>
    </source>
</evidence>
<evidence type="ECO:0000256" key="13">
    <source>
        <dbReference type="ARBA" id="ARBA00023207"/>
    </source>
</evidence>
<proteinExistence type="inferred from homology"/>
<evidence type="ECO:0000256" key="14">
    <source>
        <dbReference type="ARBA" id="ARBA00023288"/>
    </source>
</evidence>
<keyword evidence="11" id="KW-1015">Disulfide bond</keyword>
<dbReference type="GO" id="GO:0098552">
    <property type="term" value="C:side of membrane"/>
    <property type="evidence" value="ECO:0007669"/>
    <property type="project" value="UniProtKB-KW"/>
</dbReference>
<dbReference type="STRING" id="109280.ENSHCOP00000004622"/>
<evidence type="ECO:0000256" key="2">
    <source>
        <dbReference type="ARBA" id="ARBA00004609"/>
    </source>
</evidence>
<evidence type="ECO:0000256" key="9">
    <source>
        <dbReference type="ARBA" id="ARBA00022974"/>
    </source>
</evidence>
<dbReference type="PANTHER" id="PTHR10822">
    <property type="entry name" value="GLYPICAN"/>
    <property type="match status" value="1"/>
</dbReference>
<dbReference type="GO" id="GO:0016477">
    <property type="term" value="P:cell migration"/>
    <property type="evidence" value="ECO:0007669"/>
    <property type="project" value="TreeGrafter"/>
</dbReference>
<dbReference type="InterPro" id="IPR001863">
    <property type="entry name" value="Glypican"/>
</dbReference>
<dbReference type="GeneTree" id="ENSGT01050000244897"/>
<reference evidence="17" key="1">
    <citation type="submission" date="2025-08" db="UniProtKB">
        <authorList>
            <consortium name="Ensembl"/>
        </authorList>
    </citation>
    <scope>IDENTIFICATION</scope>
</reference>
<comment type="subcellular location">
    <subcellularLocation>
        <location evidence="2 16">Cell membrane</location>
        <topology evidence="2 16">Lipid-anchor</topology>
        <topology evidence="2 16">GPI-anchor</topology>
    </subcellularLocation>
    <subcellularLocation>
        <location evidence="1">Secreted</location>
        <location evidence="1">Extracellular space</location>
    </subcellularLocation>
</comment>
<dbReference type="GO" id="GO:0009986">
    <property type="term" value="C:cell surface"/>
    <property type="evidence" value="ECO:0007669"/>
    <property type="project" value="TreeGrafter"/>
</dbReference>
<dbReference type="GO" id="GO:0045202">
    <property type="term" value="C:synapse"/>
    <property type="evidence" value="ECO:0007669"/>
    <property type="project" value="TreeGrafter"/>
</dbReference>
<keyword evidence="6" id="KW-0964">Secreted</keyword>
<dbReference type="Proteomes" id="UP000264820">
    <property type="component" value="Unplaced"/>
</dbReference>
<evidence type="ECO:0000256" key="11">
    <source>
        <dbReference type="ARBA" id="ARBA00023157"/>
    </source>
</evidence>
<dbReference type="GO" id="GO:0017134">
    <property type="term" value="F:fibroblast growth factor binding"/>
    <property type="evidence" value="ECO:0007669"/>
    <property type="project" value="TreeGrafter"/>
</dbReference>
<evidence type="ECO:0000256" key="16">
    <source>
        <dbReference type="RuleBase" id="RU003519"/>
    </source>
</evidence>
<evidence type="ECO:0000256" key="10">
    <source>
        <dbReference type="ARBA" id="ARBA00023136"/>
    </source>
</evidence>
<reference evidence="17" key="2">
    <citation type="submission" date="2025-09" db="UniProtKB">
        <authorList>
            <consortium name="Ensembl"/>
        </authorList>
    </citation>
    <scope>IDENTIFICATION</scope>
</reference>
<evidence type="ECO:0000256" key="7">
    <source>
        <dbReference type="ARBA" id="ARBA00022622"/>
    </source>
</evidence>
<dbReference type="InterPro" id="IPR019803">
    <property type="entry name" value="Glypican_CS"/>
</dbReference>
<keyword evidence="7 16" id="KW-0336">GPI-anchor</keyword>
<dbReference type="GO" id="GO:0040037">
    <property type="term" value="P:negative regulation of fibroblast growth factor receptor signaling pathway"/>
    <property type="evidence" value="ECO:0007669"/>
    <property type="project" value="TreeGrafter"/>
</dbReference>
<keyword evidence="12" id="KW-0325">Glycoprotein</keyword>
<dbReference type="GO" id="GO:0005576">
    <property type="term" value="C:extracellular region"/>
    <property type="evidence" value="ECO:0007669"/>
    <property type="project" value="UniProtKB-SubCell"/>
</dbReference>
<keyword evidence="14 16" id="KW-0449">Lipoprotein</keyword>
<evidence type="ECO:0000256" key="6">
    <source>
        <dbReference type="ARBA" id="ARBA00022525"/>
    </source>
</evidence>
<evidence type="ECO:0000256" key="12">
    <source>
        <dbReference type="ARBA" id="ARBA00023180"/>
    </source>
</evidence>
<keyword evidence="13 16" id="KW-0357">Heparan sulfate</keyword>
<evidence type="ECO:0000313" key="18">
    <source>
        <dbReference type="Proteomes" id="UP000264820"/>
    </source>
</evidence>